<dbReference type="Gene3D" id="3.30.450.20">
    <property type="entry name" value="PAS domain"/>
    <property type="match status" value="2"/>
</dbReference>
<keyword evidence="5 11" id="KW-0812">Transmembrane</keyword>
<dbReference type="PROSITE" id="PS50885">
    <property type="entry name" value="HAMP"/>
    <property type="match status" value="1"/>
</dbReference>
<feature type="domain" description="Methyl-accepting transducer" evidence="12">
    <location>
        <begin position="401"/>
        <end position="637"/>
    </location>
</feature>
<evidence type="ECO:0000259" key="13">
    <source>
        <dbReference type="PROSITE" id="PS50885"/>
    </source>
</evidence>
<keyword evidence="8 10" id="KW-0807">Transducer</keyword>
<dbReference type="PROSITE" id="PS50111">
    <property type="entry name" value="CHEMOTAXIS_TRANSDUC_2"/>
    <property type="match status" value="1"/>
</dbReference>
<evidence type="ECO:0000259" key="12">
    <source>
        <dbReference type="PROSITE" id="PS50111"/>
    </source>
</evidence>
<accession>A0ABS4FS65</accession>
<dbReference type="PANTHER" id="PTHR32089">
    <property type="entry name" value="METHYL-ACCEPTING CHEMOTAXIS PROTEIN MCPB"/>
    <property type="match status" value="1"/>
</dbReference>
<dbReference type="PANTHER" id="PTHR32089:SF114">
    <property type="entry name" value="METHYL-ACCEPTING CHEMOTAXIS PROTEIN MCPB"/>
    <property type="match status" value="1"/>
</dbReference>
<evidence type="ECO:0000256" key="4">
    <source>
        <dbReference type="ARBA" id="ARBA00022500"/>
    </source>
</evidence>
<evidence type="ECO:0000256" key="7">
    <source>
        <dbReference type="ARBA" id="ARBA00023136"/>
    </source>
</evidence>
<evidence type="ECO:0000256" key="6">
    <source>
        <dbReference type="ARBA" id="ARBA00022989"/>
    </source>
</evidence>
<dbReference type="CDD" id="cd18773">
    <property type="entry name" value="PDC1_HK_sensor"/>
    <property type="match status" value="1"/>
</dbReference>
<dbReference type="InterPro" id="IPR003122">
    <property type="entry name" value="Tar_rcpt_lig-bd"/>
</dbReference>
<feature type="transmembrane region" description="Helical" evidence="11">
    <location>
        <begin position="312"/>
        <end position="333"/>
    </location>
</feature>
<dbReference type="CDD" id="cd11386">
    <property type="entry name" value="MCP_signal"/>
    <property type="match status" value="1"/>
</dbReference>
<dbReference type="SMART" id="SM00283">
    <property type="entry name" value="MA"/>
    <property type="match status" value="1"/>
</dbReference>
<evidence type="ECO:0000256" key="5">
    <source>
        <dbReference type="ARBA" id="ARBA00022692"/>
    </source>
</evidence>
<dbReference type="SUPFAM" id="SSF58104">
    <property type="entry name" value="Methyl-accepting chemotaxis protein (MCP) signaling domain"/>
    <property type="match status" value="1"/>
</dbReference>
<evidence type="ECO:0000256" key="10">
    <source>
        <dbReference type="PROSITE-ProRule" id="PRU00284"/>
    </source>
</evidence>
<evidence type="ECO:0000256" key="8">
    <source>
        <dbReference type="ARBA" id="ARBA00023224"/>
    </source>
</evidence>
<comment type="similarity">
    <text evidence="9">Belongs to the methyl-accepting chemotaxis (MCP) protein family.</text>
</comment>
<evidence type="ECO:0000256" key="11">
    <source>
        <dbReference type="SAM" id="Phobius"/>
    </source>
</evidence>
<comment type="subcellular location">
    <subcellularLocation>
        <location evidence="1">Cell membrane</location>
        <topology evidence="1">Multi-pass membrane protein</topology>
    </subcellularLocation>
</comment>
<dbReference type="CDD" id="cd06225">
    <property type="entry name" value="HAMP"/>
    <property type="match status" value="1"/>
</dbReference>
<dbReference type="Proteomes" id="UP001519272">
    <property type="component" value="Unassembled WGS sequence"/>
</dbReference>
<evidence type="ECO:0000256" key="9">
    <source>
        <dbReference type="ARBA" id="ARBA00029447"/>
    </source>
</evidence>
<evidence type="ECO:0000313" key="15">
    <source>
        <dbReference type="Proteomes" id="UP001519272"/>
    </source>
</evidence>
<gene>
    <name evidence="14" type="ORF">J2Z32_002025</name>
</gene>
<organism evidence="14 15">
    <name type="scientific">Paenibacillus turicensis</name>
    <dbReference type="NCBI Taxonomy" id="160487"/>
    <lineage>
        <taxon>Bacteria</taxon>
        <taxon>Bacillati</taxon>
        <taxon>Bacillota</taxon>
        <taxon>Bacilli</taxon>
        <taxon>Bacillales</taxon>
        <taxon>Paenibacillaceae</taxon>
        <taxon>Paenibacillus</taxon>
    </lineage>
</organism>
<keyword evidence="6 11" id="KW-1133">Transmembrane helix</keyword>
<feature type="transmembrane region" description="Helical" evidence="11">
    <location>
        <begin position="43"/>
        <end position="63"/>
    </location>
</feature>
<dbReference type="RefSeq" id="WP_245251362.1">
    <property type="nucleotide sequence ID" value="NZ_JAGGKG010000008.1"/>
</dbReference>
<keyword evidence="4" id="KW-0145">Chemotaxis</keyword>
<evidence type="ECO:0000256" key="2">
    <source>
        <dbReference type="ARBA" id="ARBA00022475"/>
    </source>
</evidence>
<sequence>MNLKVKKTKKLDKLNQSNKFINSKKVHSRTGFKSRMNNFKVKLIFITVFILLVPSLVIGYLAATSAQDGVVQQLKDSAKQSVASVNILIDRMIQPKIHDVEHFANQVKGEDASAENERESLLNSFKQYIALHPEVTQIYYGSKKGEFIQYPDSELPSDFDPRKREWYQTAIQGNGKAMINPPHLSVGGNEMVASVSIETKDGAGVIGVDLDLAEFKREVETVQIGKQGYSILLDQNKKYILHPTIKAGQVAKEFFALKMFEGESGEFDYEIDGDNKYLQYTTNKLSGWRLAGTLYYSETDEITNSINRTTGFTALICLVLGGILITFMVRSIVKPIKTLVKQASYISEGDLTQEVHIQSEDEIGQLGKAFQGMQTKLHDLIQEVRTNAEHVASSSNELKLSAEQTSRASEQVSVAVQEIAGGAEKQTVGLELNSNALAEISNGVTLIAERSSAVADLARLSSTQAEDGGKSLRQAGDQMYSIYQSVSVSNETLQILYQRSQEIGEITGAIRSIASQTNLLALNAAIEAARAGEHGSGFAVVADEVRKLAEQSELSAKQISDLITLVQQDTDSAVKTMNKVTSEVEEGLNISGVTLQKLEGTLSGIQETTPQIEEIAATAEEISASVQQITSTANELASIAVGNATICEEVAASAEEQLASMEEISASVQMLSEMASQLRKTIEVFKV</sequence>
<reference evidence="14 15" key="1">
    <citation type="submission" date="2021-03" db="EMBL/GenBank/DDBJ databases">
        <title>Genomic Encyclopedia of Type Strains, Phase IV (KMG-IV): sequencing the most valuable type-strain genomes for metagenomic binning, comparative biology and taxonomic classification.</title>
        <authorList>
            <person name="Goeker M."/>
        </authorList>
    </citation>
    <scope>NUCLEOTIDE SEQUENCE [LARGE SCALE GENOMIC DNA]</scope>
    <source>
        <strain evidence="14 15">DSM 14349</strain>
    </source>
</reference>
<dbReference type="InterPro" id="IPR003660">
    <property type="entry name" value="HAMP_dom"/>
</dbReference>
<keyword evidence="7 11" id="KW-0472">Membrane</keyword>
<comment type="caution">
    <text evidence="14">The sequence shown here is derived from an EMBL/GenBank/DDBJ whole genome shotgun (WGS) entry which is preliminary data.</text>
</comment>
<dbReference type="InterPro" id="IPR033479">
    <property type="entry name" value="dCache_1"/>
</dbReference>
<keyword evidence="2" id="KW-1003">Cell membrane</keyword>
<evidence type="ECO:0000256" key="1">
    <source>
        <dbReference type="ARBA" id="ARBA00004651"/>
    </source>
</evidence>
<proteinExistence type="inferred from homology"/>
<dbReference type="EMBL" id="JAGGKG010000008">
    <property type="protein sequence ID" value="MBP1905395.1"/>
    <property type="molecule type" value="Genomic_DNA"/>
</dbReference>
<dbReference type="Gene3D" id="1.10.287.950">
    <property type="entry name" value="Methyl-accepting chemotaxis protein"/>
    <property type="match status" value="1"/>
</dbReference>
<keyword evidence="3" id="KW-0488">Methylation</keyword>
<dbReference type="SMART" id="SM00319">
    <property type="entry name" value="TarH"/>
    <property type="match status" value="1"/>
</dbReference>
<dbReference type="InterPro" id="IPR004089">
    <property type="entry name" value="MCPsignal_dom"/>
</dbReference>
<name>A0ABS4FS65_9BACL</name>
<dbReference type="CDD" id="cd12912">
    <property type="entry name" value="PDC2_MCP_like"/>
    <property type="match status" value="1"/>
</dbReference>
<dbReference type="Pfam" id="PF00015">
    <property type="entry name" value="MCPsignal"/>
    <property type="match status" value="1"/>
</dbReference>
<dbReference type="Pfam" id="PF00672">
    <property type="entry name" value="HAMP"/>
    <property type="match status" value="1"/>
</dbReference>
<feature type="domain" description="HAMP" evidence="13">
    <location>
        <begin position="330"/>
        <end position="382"/>
    </location>
</feature>
<dbReference type="SMART" id="SM00304">
    <property type="entry name" value="HAMP"/>
    <property type="match status" value="1"/>
</dbReference>
<keyword evidence="15" id="KW-1185">Reference proteome</keyword>
<dbReference type="Pfam" id="PF02743">
    <property type="entry name" value="dCache_1"/>
    <property type="match status" value="1"/>
</dbReference>
<protein>
    <submittedName>
        <fullName evidence="14">Methyl-accepting chemotaxis protein</fullName>
    </submittedName>
</protein>
<evidence type="ECO:0000256" key="3">
    <source>
        <dbReference type="ARBA" id="ARBA00022481"/>
    </source>
</evidence>
<dbReference type="Gene3D" id="6.10.340.10">
    <property type="match status" value="1"/>
</dbReference>
<evidence type="ECO:0000313" key="14">
    <source>
        <dbReference type="EMBL" id="MBP1905395.1"/>
    </source>
</evidence>